<keyword evidence="3" id="KW-1185">Reference proteome</keyword>
<comment type="caution">
    <text evidence="2">The sequence shown here is derived from an EMBL/GenBank/DDBJ whole genome shotgun (WGS) entry which is preliminary data.</text>
</comment>
<protein>
    <submittedName>
        <fullName evidence="2">Uncharacterized protein</fullName>
    </submittedName>
</protein>
<evidence type="ECO:0000313" key="3">
    <source>
        <dbReference type="Proteomes" id="UP000758603"/>
    </source>
</evidence>
<feature type="region of interest" description="Disordered" evidence="1">
    <location>
        <begin position="129"/>
        <end position="164"/>
    </location>
</feature>
<dbReference type="Proteomes" id="UP000758603">
    <property type="component" value="Unassembled WGS sequence"/>
</dbReference>
<reference evidence="2" key="1">
    <citation type="journal article" date="2021" name="Nat. Commun.">
        <title>Genetic determinants of endophytism in the Arabidopsis root mycobiome.</title>
        <authorList>
            <person name="Mesny F."/>
            <person name="Miyauchi S."/>
            <person name="Thiergart T."/>
            <person name="Pickel B."/>
            <person name="Atanasova L."/>
            <person name="Karlsson M."/>
            <person name="Huettel B."/>
            <person name="Barry K.W."/>
            <person name="Haridas S."/>
            <person name="Chen C."/>
            <person name="Bauer D."/>
            <person name="Andreopoulos W."/>
            <person name="Pangilinan J."/>
            <person name="LaButti K."/>
            <person name="Riley R."/>
            <person name="Lipzen A."/>
            <person name="Clum A."/>
            <person name="Drula E."/>
            <person name="Henrissat B."/>
            <person name="Kohler A."/>
            <person name="Grigoriev I.V."/>
            <person name="Martin F.M."/>
            <person name="Hacquard S."/>
        </authorList>
    </citation>
    <scope>NUCLEOTIDE SEQUENCE</scope>
    <source>
        <strain evidence="2">MPI-SDFR-AT-0073</strain>
    </source>
</reference>
<name>A0A9P8ZY52_9PEZI</name>
<accession>A0A9P8ZY52</accession>
<dbReference type="EMBL" id="JAGPXC010000005">
    <property type="protein sequence ID" value="KAH6653688.1"/>
    <property type="molecule type" value="Genomic_DNA"/>
</dbReference>
<gene>
    <name evidence="2" type="ORF">BKA67DRAFT_537304</name>
</gene>
<dbReference type="AlphaFoldDB" id="A0A9P8ZY52"/>
<organism evidence="2 3">
    <name type="scientific">Truncatella angustata</name>
    <dbReference type="NCBI Taxonomy" id="152316"/>
    <lineage>
        <taxon>Eukaryota</taxon>
        <taxon>Fungi</taxon>
        <taxon>Dikarya</taxon>
        <taxon>Ascomycota</taxon>
        <taxon>Pezizomycotina</taxon>
        <taxon>Sordariomycetes</taxon>
        <taxon>Xylariomycetidae</taxon>
        <taxon>Amphisphaeriales</taxon>
        <taxon>Sporocadaceae</taxon>
        <taxon>Truncatella</taxon>
    </lineage>
</organism>
<dbReference type="RefSeq" id="XP_045957965.1">
    <property type="nucleotide sequence ID" value="XM_046100296.1"/>
</dbReference>
<evidence type="ECO:0000256" key="1">
    <source>
        <dbReference type="SAM" id="MobiDB-lite"/>
    </source>
</evidence>
<dbReference type="GeneID" id="70129188"/>
<sequence length="164" mass="18050">MYGCQSKTNIVAGRVIVATNSSSSQSHPATTSTEWNRCMLCLAIARAISKTTLHEDYCSKINGGGSIHGLSWKYRVFPPNSLHMTVGGTKWPSNDDDSKVMRGTCGTKHTDVTQGTNQEQQLIGYASEDRTTRRRNYPEQWKAGEMGAKTMDTVDSVRRSSGRA</sequence>
<proteinExistence type="predicted"/>
<evidence type="ECO:0000313" key="2">
    <source>
        <dbReference type="EMBL" id="KAH6653688.1"/>
    </source>
</evidence>